<evidence type="ECO:0000256" key="1">
    <source>
        <dbReference type="SAM" id="MobiDB-lite"/>
    </source>
</evidence>
<dbReference type="Gene3D" id="1.10.1240.10">
    <property type="entry name" value="Methionine synthase domain"/>
    <property type="match status" value="1"/>
</dbReference>
<feature type="domain" description="B12-binding" evidence="2">
    <location>
        <begin position="187"/>
        <end position="316"/>
    </location>
</feature>
<dbReference type="Pfam" id="PF02607">
    <property type="entry name" value="B12-binding_2"/>
    <property type="match status" value="1"/>
</dbReference>
<evidence type="ECO:0000313" key="4">
    <source>
        <dbReference type="Proteomes" id="UP001595556"/>
    </source>
</evidence>
<accession>A0ABV7H2Y7</accession>
<dbReference type="CDD" id="cd02065">
    <property type="entry name" value="B12-binding_like"/>
    <property type="match status" value="1"/>
</dbReference>
<keyword evidence="4" id="KW-1185">Reference proteome</keyword>
<dbReference type="Proteomes" id="UP001595556">
    <property type="component" value="Unassembled WGS sequence"/>
</dbReference>
<protein>
    <submittedName>
        <fullName evidence="3">B12-binding domain-containing protein</fullName>
    </submittedName>
</protein>
<dbReference type="InterPro" id="IPR003759">
    <property type="entry name" value="Cbl-bd_cap"/>
</dbReference>
<dbReference type="PROSITE" id="PS51332">
    <property type="entry name" value="B12_BINDING"/>
    <property type="match status" value="1"/>
</dbReference>
<dbReference type="Gene3D" id="3.40.50.280">
    <property type="entry name" value="Cobalamin-binding domain"/>
    <property type="match status" value="1"/>
</dbReference>
<feature type="region of interest" description="Disordered" evidence="1">
    <location>
        <begin position="1"/>
        <end position="34"/>
    </location>
</feature>
<dbReference type="SUPFAM" id="SSF52242">
    <property type="entry name" value="Cobalamin (vitamin B12)-binding domain"/>
    <property type="match status" value="1"/>
</dbReference>
<name>A0ABV7H2Y7_9BURK</name>
<feature type="compositionally biased region" description="Basic and acidic residues" evidence="1">
    <location>
        <begin position="14"/>
        <end position="25"/>
    </location>
</feature>
<dbReference type="InterPro" id="IPR006158">
    <property type="entry name" value="Cobalamin-bd"/>
</dbReference>
<dbReference type="EMBL" id="JBHRTI010000004">
    <property type="protein sequence ID" value="MFC3148007.1"/>
    <property type="molecule type" value="Genomic_DNA"/>
</dbReference>
<gene>
    <name evidence="3" type="ORF">ACFOEN_10160</name>
</gene>
<dbReference type="RefSeq" id="WP_377303565.1">
    <property type="nucleotide sequence ID" value="NZ_CP180191.1"/>
</dbReference>
<sequence>MLAKSQFQGGGAHMRSDNDAERDRGAGGSDWLGRDAVSDNLAGPTYASEARSSGGHRGRLLQAIHAELIPRLLGNRRSGLPIAQEQARQQGRCVAAIDELAYLILQDDDAGAQVLVDELLDGGASIEQVFLDVLSPAAQRLGAMWESDTCSFADVTLGLWRIQKLLFDLSARFRSDSPADVDPAIDGRQILLAAAPGGQHNFGISMLGEFFARAGWAVETLTEPTQAELISAVHARWFDVLGLSVGAEVQIAGLTSAIVALRRASRNQKLIVMVGGAAFAHHPEYVALVGADCMGSDARAALSAAADRVLAQEHRC</sequence>
<dbReference type="InterPro" id="IPR036724">
    <property type="entry name" value="Cobalamin-bd_sf"/>
</dbReference>
<reference evidence="4" key="1">
    <citation type="journal article" date="2019" name="Int. J. Syst. Evol. Microbiol.">
        <title>The Global Catalogue of Microorganisms (GCM) 10K type strain sequencing project: providing services to taxonomists for standard genome sequencing and annotation.</title>
        <authorList>
            <consortium name="The Broad Institute Genomics Platform"/>
            <consortium name="The Broad Institute Genome Sequencing Center for Infectious Disease"/>
            <person name="Wu L."/>
            <person name="Ma J."/>
        </authorList>
    </citation>
    <scope>NUCLEOTIDE SEQUENCE [LARGE SCALE GENOMIC DNA]</scope>
    <source>
        <strain evidence="4">KCTC 52168</strain>
    </source>
</reference>
<dbReference type="InterPro" id="IPR036594">
    <property type="entry name" value="Meth_synthase_dom"/>
</dbReference>
<organism evidence="3 4">
    <name type="scientific">Piscinibacterium candidicorallinum</name>
    <dbReference type="NCBI Taxonomy" id="1793872"/>
    <lineage>
        <taxon>Bacteria</taxon>
        <taxon>Pseudomonadati</taxon>
        <taxon>Pseudomonadota</taxon>
        <taxon>Betaproteobacteria</taxon>
        <taxon>Burkholderiales</taxon>
        <taxon>Piscinibacterium</taxon>
    </lineage>
</organism>
<dbReference type="Pfam" id="PF02310">
    <property type="entry name" value="B12-binding"/>
    <property type="match status" value="1"/>
</dbReference>
<comment type="caution">
    <text evidence="3">The sequence shown here is derived from an EMBL/GenBank/DDBJ whole genome shotgun (WGS) entry which is preliminary data.</text>
</comment>
<proteinExistence type="predicted"/>
<evidence type="ECO:0000259" key="2">
    <source>
        <dbReference type="PROSITE" id="PS51332"/>
    </source>
</evidence>
<evidence type="ECO:0000313" key="3">
    <source>
        <dbReference type="EMBL" id="MFC3148007.1"/>
    </source>
</evidence>